<comment type="caution">
    <text evidence="2">The sequence shown here is derived from an EMBL/GenBank/DDBJ whole genome shotgun (WGS) entry which is preliminary data.</text>
</comment>
<evidence type="ECO:0000256" key="1">
    <source>
        <dbReference type="SAM" id="MobiDB-lite"/>
    </source>
</evidence>
<reference evidence="2 3" key="1">
    <citation type="submission" date="2019-05" db="EMBL/GenBank/DDBJ databases">
        <title>Another draft genome of Portunus trituberculatus and its Hox gene families provides insights of decapod evolution.</title>
        <authorList>
            <person name="Jeong J.-H."/>
            <person name="Song I."/>
            <person name="Kim S."/>
            <person name="Choi T."/>
            <person name="Kim D."/>
            <person name="Ryu S."/>
            <person name="Kim W."/>
        </authorList>
    </citation>
    <scope>NUCLEOTIDE SEQUENCE [LARGE SCALE GENOMIC DNA]</scope>
    <source>
        <tissue evidence="2">Muscle</tissue>
    </source>
</reference>
<sequence>MVDKRSKDKKREKEKERDKEKDSNQNAEPANKEPQDVEMQEEGEEEEEEGGIRIGDIYLPPPPPPACTFDSTEPRLIITHIENEFFKRKKLAKGNIKQENIHLVASSRAGLRES</sequence>
<protein>
    <submittedName>
        <fullName evidence="2">Uncharacterized protein</fullName>
    </submittedName>
</protein>
<accession>A0A5B7CIL1</accession>
<dbReference type="AlphaFoldDB" id="A0A5B7CIL1"/>
<name>A0A5B7CIL1_PORTR</name>
<feature type="compositionally biased region" description="Basic and acidic residues" evidence="1">
    <location>
        <begin position="1"/>
        <end position="23"/>
    </location>
</feature>
<evidence type="ECO:0000313" key="2">
    <source>
        <dbReference type="EMBL" id="MPC09377.1"/>
    </source>
</evidence>
<keyword evidence="3" id="KW-1185">Reference proteome</keyword>
<dbReference type="OrthoDB" id="5575062at2759"/>
<feature type="compositionally biased region" description="Acidic residues" evidence="1">
    <location>
        <begin position="36"/>
        <end position="49"/>
    </location>
</feature>
<dbReference type="EMBL" id="VSRR010000067">
    <property type="protein sequence ID" value="MPC09377.1"/>
    <property type="molecule type" value="Genomic_DNA"/>
</dbReference>
<proteinExistence type="predicted"/>
<dbReference type="Proteomes" id="UP000324222">
    <property type="component" value="Unassembled WGS sequence"/>
</dbReference>
<gene>
    <name evidence="2" type="ORF">E2C01_001987</name>
</gene>
<evidence type="ECO:0000313" key="3">
    <source>
        <dbReference type="Proteomes" id="UP000324222"/>
    </source>
</evidence>
<feature type="region of interest" description="Disordered" evidence="1">
    <location>
        <begin position="1"/>
        <end position="71"/>
    </location>
</feature>
<organism evidence="2 3">
    <name type="scientific">Portunus trituberculatus</name>
    <name type="common">Swimming crab</name>
    <name type="synonym">Neptunus trituberculatus</name>
    <dbReference type="NCBI Taxonomy" id="210409"/>
    <lineage>
        <taxon>Eukaryota</taxon>
        <taxon>Metazoa</taxon>
        <taxon>Ecdysozoa</taxon>
        <taxon>Arthropoda</taxon>
        <taxon>Crustacea</taxon>
        <taxon>Multicrustacea</taxon>
        <taxon>Malacostraca</taxon>
        <taxon>Eumalacostraca</taxon>
        <taxon>Eucarida</taxon>
        <taxon>Decapoda</taxon>
        <taxon>Pleocyemata</taxon>
        <taxon>Brachyura</taxon>
        <taxon>Eubrachyura</taxon>
        <taxon>Portunoidea</taxon>
        <taxon>Portunidae</taxon>
        <taxon>Portuninae</taxon>
        <taxon>Portunus</taxon>
    </lineage>
</organism>